<dbReference type="SMART" id="SM01274">
    <property type="entry name" value="malic"/>
    <property type="match status" value="1"/>
</dbReference>
<comment type="caution">
    <text evidence="11">The sequence shown here is derived from an EMBL/GenBank/DDBJ whole genome shotgun (WGS) entry which is preliminary data.</text>
</comment>
<dbReference type="PANTHER" id="PTHR43237">
    <property type="entry name" value="NADP-DEPENDENT MALIC ENZYME"/>
    <property type="match status" value="1"/>
</dbReference>
<proteinExistence type="inferred from homology"/>
<dbReference type="Pfam" id="PF03949">
    <property type="entry name" value="Malic_M"/>
    <property type="match status" value="1"/>
</dbReference>
<evidence type="ECO:0000259" key="10">
    <source>
        <dbReference type="SMART" id="SM01274"/>
    </source>
</evidence>
<dbReference type="GO" id="GO:0051287">
    <property type="term" value="F:NAD binding"/>
    <property type="evidence" value="ECO:0007669"/>
    <property type="project" value="InterPro"/>
</dbReference>
<dbReference type="PANTHER" id="PTHR43237:SF4">
    <property type="entry name" value="NADP-DEPENDENT MALIC ENZYME"/>
    <property type="match status" value="1"/>
</dbReference>
<organism evidence="11 12">
    <name type="scientific">Mediterraneibacter gnavus</name>
    <name type="common">Ruminococcus gnavus</name>
    <dbReference type="NCBI Taxonomy" id="33038"/>
    <lineage>
        <taxon>Bacteria</taxon>
        <taxon>Bacillati</taxon>
        <taxon>Bacillota</taxon>
        <taxon>Clostridia</taxon>
        <taxon>Lachnospirales</taxon>
        <taxon>Lachnospiraceae</taxon>
        <taxon>Mediterraneibacter</taxon>
    </lineage>
</organism>
<accession>A0A2N5NK54</accession>
<evidence type="ECO:0000256" key="7">
    <source>
        <dbReference type="PIRSR" id="PIRSR000106-3"/>
    </source>
</evidence>
<feature type="binding site" evidence="7">
    <location>
        <position position="133"/>
    </location>
    <ligand>
        <name>a divalent metal cation</name>
        <dbReference type="ChEBI" id="CHEBI:60240"/>
    </ligand>
</feature>
<dbReference type="InterPro" id="IPR045213">
    <property type="entry name" value="Malic_NAD-bd_bact_type"/>
</dbReference>
<sequence length="387" mass="41769">MDVYETAVQLHKNIKGKLEVISKVKLENMADMSYAYTPGVARPCMMIHEDANQVYEMTGKGNSIAVVTDGSAVLGLGNIGPEAALPVMEGKAVLFKTFANIDAYPICLATQDVEEIITSVKAVSPGFGGINLEDISAPRCFEIERRLREELDIPVFHDDQHGTAIAVCAGLINALFLVRKKLNAVKIVINGAGSAGLSICRLLKALGANNIVLVDKNGVLCKGETWMNDAQKEFAEVTNFEGIRGTLELAVRGADVFVGVSAPNVLTTDMVQTMAKDSIIFAMANPQPEIEPNLAKVAGARIVATGRSDYPNQINNVLVFPGIFRGALDGRMDDITEEMKVAAAKAIASIIPKEELRDDYIIPNAFDKRVVPAVRDAIIQLKNKTKE</sequence>
<dbReference type="PRINTS" id="PR00072">
    <property type="entry name" value="MALOXRDTASE"/>
</dbReference>
<dbReference type="GO" id="GO:0004470">
    <property type="term" value="F:malic enzyme activity"/>
    <property type="evidence" value="ECO:0007669"/>
    <property type="project" value="InterPro"/>
</dbReference>
<dbReference type="InterPro" id="IPR012301">
    <property type="entry name" value="Malic_N_dom"/>
</dbReference>
<feature type="binding site" evidence="7">
    <location>
        <position position="134"/>
    </location>
    <ligand>
        <name>a divalent metal cation</name>
        <dbReference type="ChEBI" id="CHEBI:60240"/>
    </ligand>
</feature>
<dbReference type="SUPFAM" id="SSF53223">
    <property type="entry name" value="Aminoacid dehydrogenase-like, N-terminal domain"/>
    <property type="match status" value="1"/>
</dbReference>
<evidence type="ECO:0000313" key="12">
    <source>
        <dbReference type="Proteomes" id="UP000234849"/>
    </source>
</evidence>
<keyword evidence="3 7" id="KW-0479">Metal-binding</keyword>
<dbReference type="Pfam" id="PF00390">
    <property type="entry name" value="malic"/>
    <property type="match status" value="1"/>
</dbReference>
<reference evidence="11 12" key="1">
    <citation type="journal article" date="2017" name="Genome Med.">
        <title>A novel Ruminococcus gnavus clade enriched in inflammatory bowel disease patients.</title>
        <authorList>
            <person name="Hall A.B."/>
            <person name="Yassour M."/>
            <person name="Sauk J."/>
            <person name="Garner A."/>
            <person name="Jiang X."/>
            <person name="Arthur T."/>
            <person name="Lagoudas G.K."/>
            <person name="Vatanen T."/>
            <person name="Fornelos N."/>
            <person name="Wilson R."/>
            <person name="Bertha M."/>
            <person name="Cohen M."/>
            <person name="Garber J."/>
            <person name="Khalili H."/>
            <person name="Gevers D."/>
            <person name="Ananthakrishnan A.N."/>
            <person name="Kugathasan S."/>
            <person name="Lander E.S."/>
            <person name="Blainey P."/>
            <person name="Vlamakis H."/>
            <person name="Xavier R.J."/>
            <person name="Huttenhower C."/>
        </authorList>
    </citation>
    <scope>NUCLEOTIDE SEQUENCE [LARGE SCALE GENOMIC DNA]</scope>
    <source>
        <strain evidence="11 12">RJX1118</strain>
    </source>
</reference>
<dbReference type="AlphaFoldDB" id="A0A2N5NK54"/>
<evidence type="ECO:0000313" key="11">
    <source>
        <dbReference type="EMBL" id="PLT56557.1"/>
    </source>
</evidence>
<feature type="binding site" evidence="6">
    <location>
        <position position="285"/>
    </location>
    <ligand>
        <name>(S)-malate</name>
        <dbReference type="ChEBI" id="CHEBI:15589"/>
    </ligand>
</feature>
<name>A0A2N5NK54_MEDGN</name>
<evidence type="ECO:0000256" key="2">
    <source>
        <dbReference type="ARBA" id="ARBA00008785"/>
    </source>
</evidence>
<comment type="cofactor">
    <cofactor evidence="7">
        <name>Mg(2+)</name>
        <dbReference type="ChEBI" id="CHEBI:18420"/>
    </cofactor>
    <cofactor evidence="7">
        <name>Mn(2+)</name>
        <dbReference type="ChEBI" id="CHEBI:29035"/>
    </cofactor>
    <text evidence="7">Divalent metal cations. Prefers magnesium or manganese.</text>
</comment>
<gene>
    <name evidence="11" type="ORF">CDL18_05115</name>
</gene>
<comment type="similarity">
    <text evidence="2 8">Belongs to the malic enzymes family.</text>
</comment>
<dbReference type="GO" id="GO:0046872">
    <property type="term" value="F:metal ion binding"/>
    <property type="evidence" value="ECO:0007669"/>
    <property type="project" value="UniProtKB-KW"/>
</dbReference>
<evidence type="ECO:0000259" key="9">
    <source>
        <dbReference type="SMART" id="SM00919"/>
    </source>
</evidence>
<dbReference type="InterPro" id="IPR036291">
    <property type="entry name" value="NAD(P)-bd_dom_sf"/>
</dbReference>
<feature type="active site" description="Proton acceptor" evidence="5">
    <location>
        <position position="91"/>
    </location>
</feature>
<dbReference type="InterPro" id="IPR037062">
    <property type="entry name" value="Malic_N_dom_sf"/>
</dbReference>
<evidence type="ECO:0000256" key="6">
    <source>
        <dbReference type="PIRSR" id="PIRSR000106-2"/>
    </source>
</evidence>
<dbReference type="Proteomes" id="UP000234849">
    <property type="component" value="Unassembled WGS sequence"/>
</dbReference>
<dbReference type="SMART" id="SM00919">
    <property type="entry name" value="Malic_M"/>
    <property type="match status" value="1"/>
</dbReference>
<evidence type="ECO:0000256" key="4">
    <source>
        <dbReference type="ARBA" id="ARBA00023002"/>
    </source>
</evidence>
<dbReference type="CDD" id="cd05311">
    <property type="entry name" value="NAD_bind_2_malic_enz"/>
    <property type="match status" value="1"/>
</dbReference>
<dbReference type="EMBL" id="NIHM01000005">
    <property type="protein sequence ID" value="PLT56557.1"/>
    <property type="molecule type" value="Genomic_DNA"/>
</dbReference>
<feature type="binding site" evidence="6">
    <location>
        <position position="315"/>
    </location>
    <ligand>
        <name>(S)-malate</name>
        <dbReference type="ChEBI" id="CHEBI:15589"/>
    </ligand>
</feature>
<dbReference type="PIRSF" id="PIRSF000106">
    <property type="entry name" value="ME"/>
    <property type="match status" value="1"/>
</dbReference>
<dbReference type="SUPFAM" id="SSF51735">
    <property type="entry name" value="NAD(P)-binding Rossmann-fold domains"/>
    <property type="match status" value="1"/>
</dbReference>
<comment type="cofactor">
    <cofactor evidence="1">
        <name>Mn(2+)</name>
        <dbReference type="ChEBI" id="CHEBI:29035"/>
    </cofactor>
</comment>
<dbReference type="GO" id="GO:0016616">
    <property type="term" value="F:oxidoreductase activity, acting on the CH-OH group of donors, NAD or NADP as acceptor"/>
    <property type="evidence" value="ECO:0007669"/>
    <property type="project" value="InterPro"/>
</dbReference>
<dbReference type="Gene3D" id="3.40.50.720">
    <property type="entry name" value="NAD(P)-binding Rossmann-like Domain"/>
    <property type="match status" value="1"/>
</dbReference>
<dbReference type="InterPro" id="IPR046346">
    <property type="entry name" value="Aminoacid_DH-like_N_sf"/>
</dbReference>
<feature type="active site" description="Proton donor" evidence="5">
    <location>
        <position position="36"/>
    </location>
</feature>
<feature type="binding site" evidence="7">
    <location>
        <position position="159"/>
    </location>
    <ligand>
        <name>a divalent metal cation</name>
        <dbReference type="ChEBI" id="CHEBI:60240"/>
    </ligand>
</feature>
<dbReference type="InterPro" id="IPR012302">
    <property type="entry name" value="Malic_NAD-bd"/>
</dbReference>
<evidence type="ECO:0000256" key="3">
    <source>
        <dbReference type="ARBA" id="ARBA00022723"/>
    </source>
</evidence>
<evidence type="ECO:0000256" key="8">
    <source>
        <dbReference type="RuleBase" id="RU003427"/>
    </source>
</evidence>
<protein>
    <submittedName>
        <fullName evidence="11">NAD-dependent malic enzyme</fullName>
    </submittedName>
</protein>
<dbReference type="InterPro" id="IPR051674">
    <property type="entry name" value="Malate_Decarboxylase"/>
</dbReference>
<dbReference type="FunFam" id="3.40.50.720:FF:000095">
    <property type="entry name" value="NADP-dependent malic enzyme"/>
    <property type="match status" value="1"/>
</dbReference>
<evidence type="ECO:0000256" key="5">
    <source>
        <dbReference type="PIRSR" id="PIRSR000106-1"/>
    </source>
</evidence>
<feature type="domain" description="Malic enzyme NAD-binding" evidence="9">
    <location>
        <begin position="160"/>
        <end position="379"/>
    </location>
</feature>
<dbReference type="InterPro" id="IPR001891">
    <property type="entry name" value="Malic_OxRdtase"/>
</dbReference>
<dbReference type="Gene3D" id="3.40.50.10380">
    <property type="entry name" value="Malic enzyme, N-terminal domain"/>
    <property type="match status" value="1"/>
</dbReference>
<feature type="domain" description="Malic enzyme N-terminal" evidence="10">
    <location>
        <begin position="15"/>
        <end position="148"/>
    </location>
</feature>
<dbReference type="RefSeq" id="WP_101879344.1">
    <property type="nucleotide sequence ID" value="NZ_BAABXV010000001.1"/>
</dbReference>
<evidence type="ECO:0000256" key="1">
    <source>
        <dbReference type="ARBA" id="ARBA00001936"/>
    </source>
</evidence>
<keyword evidence="4" id="KW-0560">Oxidoreductase</keyword>
<dbReference type="FunFam" id="3.40.50.10380:FF:000003">
    <property type="entry name" value="NADP-dependent malic enzyme"/>
    <property type="match status" value="1"/>
</dbReference>